<reference evidence="1 2" key="1">
    <citation type="journal article" date="2017" name="Int. J. Parasitol.">
        <title>The genome of the protozoan parasite Cystoisospora suis and a reverse vaccinology approach to identify vaccine candidates.</title>
        <authorList>
            <person name="Palmieri N."/>
            <person name="Shrestha A."/>
            <person name="Ruttkowski B."/>
            <person name="Beck T."/>
            <person name="Vogl C."/>
            <person name="Tomley F."/>
            <person name="Blake D.P."/>
            <person name="Joachim A."/>
        </authorList>
    </citation>
    <scope>NUCLEOTIDE SEQUENCE [LARGE SCALE GENOMIC DNA]</scope>
    <source>
        <strain evidence="1 2">Wien I</strain>
    </source>
</reference>
<keyword evidence="2" id="KW-1185">Reference proteome</keyword>
<dbReference type="EMBL" id="MIGC01001723">
    <property type="protein sequence ID" value="PHJ22339.1"/>
    <property type="molecule type" value="Genomic_DNA"/>
</dbReference>
<accession>A0A2C6L132</accession>
<dbReference type="VEuPathDB" id="ToxoDB:CSUI_003816"/>
<gene>
    <name evidence="1" type="ORF">CSUI_003816</name>
</gene>
<dbReference type="RefSeq" id="XP_067924016.1">
    <property type="nucleotide sequence ID" value="XM_068064011.1"/>
</dbReference>
<evidence type="ECO:0000313" key="2">
    <source>
        <dbReference type="Proteomes" id="UP000221165"/>
    </source>
</evidence>
<protein>
    <submittedName>
        <fullName evidence="1">Uncharacterized protein</fullName>
    </submittedName>
</protein>
<name>A0A2C6L132_9APIC</name>
<dbReference type="AlphaFoldDB" id="A0A2C6L132"/>
<dbReference type="Proteomes" id="UP000221165">
    <property type="component" value="Unassembled WGS sequence"/>
</dbReference>
<proteinExistence type="predicted"/>
<comment type="caution">
    <text evidence="1">The sequence shown here is derived from an EMBL/GenBank/DDBJ whole genome shotgun (WGS) entry which is preliminary data.</text>
</comment>
<evidence type="ECO:0000313" key="1">
    <source>
        <dbReference type="EMBL" id="PHJ22339.1"/>
    </source>
</evidence>
<sequence length="61" mass="6600">MTGESSFSVRAGKGLFSLIFLAVSETREELALTSSLLLSSRTAGVYAAQRQRGIVIFFTQV</sequence>
<organism evidence="1 2">
    <name type="scientific">Cystoisospora suis</name>
    <dbReference type="NCBI Taxonomy" id="483139"/>
    <lineage>
        <taxon>Eukaryota</taxon>
        <taxon>Sar</taxon>
        <taxon>Alveolata</taxon>
        <taxon>Apicomplexa</taxon>
        <taxon>Conoidasida</taxon>
        <taxon>Coccidia</taxon>
        <taxon>Eucoccidiorida</taxon>
        <taxon>Eimeriorina</taxon>
        <taxon>Sarcocystidae</taxon>
        <taxon>Cystoisospora</taxon>
    </lineage>
</organism>
<dbReference type="GeneID" id="94427222"/>